<gene>
    <name evidence="1" type="ORF">Patl1_20473</name>
</gene>
<organism evidence="1 2">
    <name type="scientific">Pistacia atlantica</name>
    <dbReference type="NCBI Taxonomy" id="434234"/>
    <lineage>
        <taxon>Eukaryota</taxon>
        <taxon>Viridiplantae</taxon>
        <taxon>Streptophyta</taxon>
        <taxon>Embryophyta</taxon>
        <taxon>Tracheophyta</taxon>
        <taxon>Spermatophyta</taxon>
        <taxon>Magnoliopsida</taxon>
        <taxon>eudicotyledons</taxon>
        <taxon>Gunneridae</taxon>
        <taxon>Pentapetalae</taxon>
        <taxon>rosids</taxon>
        <taxon>malvids</taxon>
        <taxon>Sapindales</taxon>
        <taxon>Anacardiaceae</taxon>
        <taxon>Pistacia</taxon>
    </lineage>
</organism>
<evidence type="ECO:0000313" key="1">
    <source>
        <dbReference type="EMBL" id="KAJ0098966.1"/>
    </source>
</evidence>
<evidence type="ECO:0000313" key="2">
    <source>
        <dbReference type="Proteomes" id="UP001164250"/>
    </source>
</evidence>
<name>A0ACC1BJ18_9ROSI</name>
<dbReference type="Proteomes" id="UP001164250">
    <property type="component" value="Chromosome 4"/>
</dbReference>
<keyword evidence="2" id="KW-1185">Reference proteome</keyword>
<dbReference type="EMBL" id="CM047900">
    <property type="protein sequence ID" value="KAJ0098966.1"/>
    <property type="molecule type" value="Genomic_DNA"/>
</dbReference>
<protein>
    <submittedName>
        <fullName evidence="1">Uncharacterized protein</fullName>
    </submittedName>
</protein>
<proteinExistence type="predicted"/>
<sequence>MRVSGNLEEIEINSCGLEEIVAMEKVEAPPKFEFPQLNFLQLVDLPELKSLYLGWHTTELPLLKSLVVYHCHKLLSQSENQTQHIMLYSNS</sequence>
<reference evidence="2" key="1">
    <citation type="journal article" date="2023" name="G3 (Bethesda)">
        <title>Genome assembly and association tests identify interacting loci associated with vigor, precocity, and sex in interspecific pistachio rootstocks.</title>
        <authorList>
            <person name="Palmer W."/>
            <person name="Jacygrad E."/>
            <person name="Sagayaradj S."/>
            <person name="Cavanaugh K."/>
            <person name="Han R."/>
            <person name="Bertier L."/>
            <person name="Beede B."/>
            <person name="Kafkas S."/>
            <person name="Golino D."/>
            <person name="Preece J."/>
            <person name="Michelmore R."/>
        </authorList>
    </citation>
    <scope>NUCLEOTIDE SEQUENCE [LARGE SCALE GENOMIC DNA]</scope>
</reference>
<comment type="caution">
    <text evidence="1">The sequence shown here is derived from an EMBL/GenBank/DDBJ whole genome shotgun (WGS) entry which is preliminary data.</text>
</comment>
<accession>A0ACC1BJ18</accession>